<comment type="cofactor">
    <cofactor evidence="1">
        <name>pyridoxal 5'-phosphate</name>
        <dbReference type="ChEBI" id="CHEBI:597326"/>
    </cofactor>
</comment>
<dbReference type="PANTHER" id="PTHR43713:SF3">
    <property type="entry name" value="GLUTAMATE-1-SEMIALDEHYDE 2,1-AMINOMUTASE 1, CHLOROPLASTIC-RELATED"/>
    <property type="match status" value="1"/>
</dbReference>
<dbReference type="InterPro" id="IPR015422">
    <property type="entry name" value="PyrdxlP-dep_Trfase_small"/>
</dbReference>
<evidence type="ECO:0000256" key="3">
    <source>
        <dbReference type="RuleBase" id="RU003560"/>
    </source>
</evidence>
<reference evidence="5" key="1">
    <citation type="journal article" date="2019" name="Int. J. Syst. Evol. Microbiol.">
        <title>The Global Catalogue of Microorganisms (GCM) 10K type strain sequencing project: providing services to taxonomists for standard genome sequencing and annotation.</title>
        <authorList>
            <consortium name="The Broad Institute Genomics Platform"/>
            <consortium name="The Broad Institute Genome Sequencing Center for Infectious Disease"/>
            <person name="Wu L."/>
            <person name="Ma J."/>
        </authorList>
    </citation>
    <scope>NUCLEOTIDE SEQUENCE [LARGE SCALE GENOMIC DNA]</scope>
    <source>
        <strain evidence="5">CGMCC 1.10759</strain>
    </source>
</reference>
<keyword evidence="5" id="KW-1185">Reference proteome</keyword>
<organism evidence="4 5">
    <name type="scientific">Steroidobacter flavus</name>
    <dbReference type="NCBI Taxonomy" id="1842136"/>
    <lineage>
        <taxon>Bacteria</taxon>
        <taxon>Pseudomonadati</taxon>
        <taxon>Pseudomonadota</taxon>
        <taxon>Gammaproteobacteria</taxon>
        <taxon>Steroidobacterales</taxon>
        <taxon>Steroidobacteraceae</taxon>
        <taxon>Steroidobacter</taxon>
    </lineage>
</organism>
<protein>
    <submittedName>
        <fullName evidence="4">Aspartate aminotransferase family protein</fullName>
    </submittedName>
</protein>
<dbReference type="InterPro" id="IPR015421">
    <property type="entry name" value="PyrdxlP-dep_Trfase_major"/>
</dbReference>
<sequence length="436" mass="47105">MHRVELRSAQLFERGQRVFPGGVTRTTVVRHPRPIYVERGEGPWLIDVDGNRLLDLNANFTTLIHGHAFKPISAAVAAQLERGTCFANPTEHELALAELICGRIPAAERIRFVNTGTEAVMFALKAARAFTGRSQIAKLEGTYHGGYDWAEISEHTDPSTSRAQPPIALGNYRGAPQSVAAETIVLALNDVARTATALAGTEGKLAAILIDVMPSRCGLIPIEPEYLELLSDYCRRSGTLLISDEVLNLRQDFEGASARFGIKPDLMTMGKIIGGGLPIGAIAGRRDVMEIFAQRDSHGWLLPQGGTFSANPLSMVAGLASMQALDRAAFAKLEALGDAVREALNAVIAKRNVDMSVYGRASLFRIQPSRRIPRTYREAFAAEGPSSPMPRLCEALLRHGVNLPRHGTGVLSTPMTDAEVRHLSDAFTAALADIGL</sequence>
<evidence type="ECO:0000313" key="5">
    <source>
        <dbReference type="Proteomes" id="UP001595904"/>
    </source>
</evidence>
<dbReference type="Gene3D" id="3.90.1150.10">
    <property type="entry name" value="Aspartate Aminotransferase, domain 1"/>
    <property type="match status" value="1"/>
</dbReference>
<evidence type="ECO:0000256" key="2">
    <source>
        <dbReference type="ARBA" id="ARBA00022898"/>
    </source>
</evidence>
<dbReference type="CDD" id="cd00610">
    <property type="entry name" value="OAT_like"/>
    <property type="match status" value="1"/>
</dbReference>
<dbReference type="Proteomes" id="UP001595904">
    <property type="component" value="Unassembled WGS sequence"/>
</dbReference>
<keyword evidence="4" id="KW-0808">Transferase</keyword>
<evidence type="ECO:0000313" key="4">
    <source>
        <dbReference type="EMBL" id="MFC4313964.1"/>
    </source>
</evidence>
<dbReference type="EMBL" id="JBHSDU010000015">
    <property type="protein sequence ID" value="MFC4313964.1"/>
    <property type="molecule type" value="Genomic_DNA"/>
</dbReference>
<comment type="similarity">
    <text evidence="3">Belongs to the class-III pyridoxal-phosphate-dependent aminotransferase family.</text>
</comment>
<dbReference type="PANTHER" id="PTHR43713">
    <property type="entry name" value="GLUTAMATE-1-SEMIALDEHYDE 2,1-AMINOMUTASE"/>
    <property type="match status" value="1"/>
</dbReference>
<comment type="caution">
    <text evidence="4">The sequence shown here is derived from an EMBL/GenBank/DDBJ whole genome shotgun (WGS) entry which is preliminary data.</text>
</comment>
<dbReference type="InterPro" id="IPR015424">
    <property type="entry name" value="PyrdxlP-dep_Trfase"/>
</dbReference>
<proteinExistence type="inferred from homology"/>
<dbReference type="Gene3D" id="3.40.640.10">
    <property type="entry name" value="Type I PLP-dependent aspartate aminotransferase-like (Major domain)"/>
    <property type="match status" value="1"/>
</dbReference>
<evidence type="ECO:0000256" key="1">
    <source>
        <dbReference type="ARBA" id="ARBA00001933"/>
    </source>
</evidence>
<keyword evidence="2 3" id="KW-0663">Pyridoxal phosphate</keyword>
<dbReference type="Pfam" id="PF00202">
    <property type="entry name" value="Aminotran_3"/>
    <property type="match status" value="1"/>
</dbReference>
<dbReference type="RefSeq" id="WP_380604758.1">
    <property type="nucleotide sequence ID" value="NZ_JBHSDU010000015.1"/>
</dbReference>
<name>A0ABV8T5F7_9GAMM</name>
<dbReference type="SUPFAM" id="SSF53383">
    <property type="entry name" value="PLP-dependent transferases"/>
    <property type="match status" value="1"/>
</dbReference>
<keyword evidence="4" id="KW-0032">Aminotransferase</keyword>
<accession>A0ABV8T5F7</accession>
<dbReference type="GO" id="GO:0008483">
    <property type="term" value="F:transaminase activity"/>
    <property type="evidence" value="ECO:0007669"/>
    <property type="project" value="UniProtKB-KW"/>
</dbReference>
<gene>
    <name evidence="4" type="ORF">ACFPN2_33125</name>
</gene>
<dbReference type="InterPro" id="IPR005814">
    <property type="entry name" value="Aminotrans_3"/>
</dbReference>